<feature type="compositionally biased region" description="Polar residues" evidence="2">
    <location>
        <begin position="179"/>
        <end position="209"/>
    </location>
</feature>
<feature type="coiled-coil region" evidence="1">
    <location>
        <begin position="87"/>
        <end position="141"/>
    </location>
</feature>
<dbReference type="OrthoDB" id="3535998at2759"/>
<keyword evidence="1" id="KW-0175">Coiled coil</keyword>
<dbReference type="PANTHER" id="PTHR37012">
    <property type="entry name" value="B-ZIP TRANSCRIPTION FACTOR (EUROFUNG)-RELATED"/>
    <property type="match status" value="1"/>
</dbReference>
<feature type="region of interest" description="Disordered" evidence="2">
    <location>
        <begin position="31"/>
        <end position="64"/>
    </location>
</feature>
<organism evidence="3 4">
    <name type="scientific">Microthyrium microscopicum</name>
    <dbReference type="NCBI Taxonomy" id="703497"/>
    <lineage>
        <taxon>Eukaryota</taxon>
        <taxon>Fungi</taxon>
        <taxon>Dikarya</taxon>
        <taxon>Ascomycota</taxon>
        <taxon>Pezizomycotina</taxon>
        <taxon>Dothideomycetes</taxon>
        <taxon>Dothideomycetes incertae sedis</taxon>
        <taxon>Microthyriales</taxon>
        <taxon>Microthyriaceae</taxon>
        <taxon>Microthyrium</taxon>
    </lineage>
</organism>
<sequence length="359" mass="39165">MISIQVPHFMSHQQPFYNPMSHPAFLNGMSAIPKPASASSDSKANKPCSPGAKRRPSRAGTRSVATLTAAQLERKRANDREAQRAIRQRTKDHIDSLERRISELTSTSDISARLAQALQRNEELEQENKILRSRLNQAVTAMAEGNPISPEMLTGPTSPTRRLRITTRSSSVPTVPRSIPNSAIQTSHAMQQQQDHWNQSAFHSPTSGVDRSPSLADVSPVSTSIRWAPHPHPSPALSDQGGVDPNTGCPQPSPVNFNYMLDNGRSISYSPASDPSMMQQFSQAGGHDHSHAFASHSQSQMSAPIPSPAYTQYPATPQSFIATSPHEADASLQHLMSQQSPVEAQPIMYSMPTNSIKEE</sequence>
<accession>A0A6A6UBE8</accession>
<dbReference type="Proteomes" id="UP000799302">
    <property type="component" value="Unassembled WGS sequence"/>
</dbReference>
<evidence type="ECO:0000313" key="4">
    <source>
        <dbReference type="Proteomes" id="UP000799302"/>
    </source>
</evidence>
<evidence type="ECO:0000256" key="1">
    <source>
        <dbReference type="SAM" id="Coils"/>
    </source>
</evidence>
<reference evidence="3" key="1">
    <citation type="journal article" date="2020" name="Stud. Mycol.">
        <title>101 Dothideomycetes genomes: a test case for predicting lifestyles and emergence of pathogens.</title>
        <authorList>
            <person name="Haridas S."/>
            <person name="Albert R."/>
            <person name="Binder M."/>
            <person name="Bloem J."/>
            <person name="Labutti K."/>
            <person name="Salamov A."/>
            <person name="Andreopoulos B."/>
            <person name="Baker S."/>
            <person name="Barry K."/>
            <person name="Bills G."/>
            <person name="Bluhm B."/>
            <person name="Cannon C."/>
            <person name="Castanera R."/>
            <person name="Culley D."/>
            <person name="Daum C."/>
            <person name="Ezra D."/>
            <person name="Gonzalez J."/>
            <person name="Henrissat B."/>
            <person name="Kuo A."/>
            <person name="Liang C."/>
            <person name="Lipzen A."/>
            <person name="Lutzoni F."/>
            <person name="Magnuson J."/>
            <person name="Mondo S."/>
            <person name="Nolan M."/>
            <person name="Ohm R."/>
            <person name="Pangilinan J."/>
            <person name="Park H.-J."/>
            <person name="Ramirez L."/>
            <person name="Alfaro M."/>
            <person name="Sun H."/>
            <person name="Tritt A."/>
            <person name="Yoshinaga Y."/>
            <person name="Zwiers L.-H."/>
            <person name="Turgeon B."/>
            <person name="Goodwin S."/>
            <person name="Spatafora J."/>
            <person name="Crous P."/>
            <person name="Grigoriev I."/>
        </authorList>
    </citation>
    <scope>NUCLEOTIDE SEQUENCE</scope>
    <source>
        <strain evidence="3">CBS 115976</strain>
    </source>
</reference>
<dbReference type="InterPro" id="IPR046347">
    <property type="entry name" value="bZIP_sf"/>
</dbReference>
<dbReference type="EMBL" id="MU004236">
    <property type="protein sequence ID" value="KAF2668244.1"/>
    <property type="molecule type" value="Genomic_DNA"/>
</dbReference>
<dbReference type="Gene3D" id="1.20.5.170">
    <property type="match status" value="1"/>
</dbReference>
<protein>
    <recommendedName>
        <fullName evidence="5">BZIP domain-containing protein</fullName>
    </recommendedName>
</protein>
<dbReference type="SUPFAM" id="SSF57959">
    <property type="entry name" value="Leucine zipper domain"/>
    <property type="match status" value="1"/>
</dbReference>
<keyword evidence="4" id="KW-1185">Reference proteome</keyword>
<dbReference type="PANTHER" id="PTHR37012:SF2">
    <property type="entry name" value="BZIP DOMAIN-CONTAINING PROTEIN-RELATED"/>
    <property type="match status" value="1"/>
</dbReference>
<evidence type="ECO:0000256" key="2">
    <source>
        <dbReference type="SAM" id="MobiDB-lite"/>
    </source>
</evidence>
<gene>
    <name evidence="3" type="ORF">BT63DRAFT_271856</name>
</gene>
<feature type="compositionally biased region" description="Low complexity" evidence="2">
    <location>
        <begin position="31"/>
        <end position="47"/>
    </location>
</feature>
<evidence type="ECO:0008006" key="5">
    <source>
        <dbReference type="Google" id="ProtNLM"/>
    </source>
</evidence>
<dbReference type="AlphaFoldDB" id="A0A6A6UBE8"/>
<evidence type="ECO:0000313" key="3">
    <source>
        <dbReference type="EMBL" id="KAF2668244.1"/>
    </source>
</evidence>
<feature type="region of interest" description="Disordered" evidence="2">
    <location>
        <begin position="142"/>
        <end position="253"/>
    </location>
</feature>
<dbReference type="CDD" id="cd14688">
    <property type="entry name" value="bZIP_YAP"/>
    <property type="match status" value="1"/>
</dbReference>
<name>A0A6A6UBE8_9PEZI</name>
<proteinExistence type="predicted"/>
<dbReference type="GO" id="GO:0003700">
    <property type="term" value="F:DNA-binding transcription factor activity"/>
    <property type="evidence" value="ECO:0007669"/>
    <property type="project" value="InterPro"/>
</dbReference>